<reference evidence="1 2" key="1">
    <citation type="submission" date="2021-05" db="EMBL/GenBank/DDBJ databases">
        <authorList>
            <person name="Alagappan S."/>
            <person name="Huber N."/>
            <person name="Angle L.E."/>
            <person name="Beckman N.B."/>
            <person name="Mazivanhanga P.R."/>
            <person name="Xu Z."/>
            <person name="Ghazi H.R."/>
            <person name="Miller M."/>
            <person name="Warner J.K."/>
            <person name="Sabetta M.E."/>
            <person name="Breitenberger C.A."/>
            <person name="Daniels C.J."/>
            <person name="Ball S.L."/>
            <person name="Garlena R.A."/>
            <person name="Russell D.A."/>
            <person name="Jacobs-Sera D."/>
            <person name="Hatfull G.F."/>
        </authorList>
    </citation>
    <scope>NUCLEOTIDE SEQUENCE [LARGE SCALE GENOMIC DNA]</scope>
</reference>
<proteinExistence type="predicted"/>
<sequence length="79" mass="9398">MEKSKKQKLKEFAKKELPWIAMTAVTMTAIVVVFKNHLDTQEETYREHLEERNDIYNHTVSQAYEQLFNGILNKLENQN</sequence>
<evidence type="ECO:0000313" key="2">
    <source>
        <dbReference type="Proteomes" id="UP000828882"/>
    </source>
</evidence>
<dbReference type="RefSeq" id="YP_010666708.1">
    <property type="nucleotide sequence ID" value="NC_070945.1"/>
</dbReference>
<dbReference type="Proteomes" id="UP000828882">
    <property type="component" value="Segment"/>
</dbReference>
<evidence type="ECO:0000313" key="1">
    <source>
        <dbReference type="EMBL" id="QXO12936.1"/>
    </source>
</evidence>
<name>A0AAE7VFN0_9CAUD</name>
<accession>A0AAE7VFN0</accession>
<keyword evidence="2" id="KW-1185">Reference proteome</keyword>
<organism evidence="1 2">
    <name type="scientific">Arthrobacter phage Kardesai</name>
    <dbReference type="NCBI Taxonomy" id="2859474"/>
    <lineage>
        <taxon>Viruses</taxon>
        <taxon>Duplodnaviria</taxon>
        <taxon>Heunggongvirae</taxon>
        <taxon>Uroviricota</taxon>
        <taxon>Caudoviricetes</taxon>
        <taxon>Mudcatvirus</taxon>
        <taxon>Mudcatvirus kardesai</taxon>
    </lineage>
</organism>
<gene>
    <name evidence="1" type="primary">29</name>
    <name evidence="1" type="ORF">SEA_KARDESAI_29</name>
</gene>
<dbReference type="KEGG" id="vg:77942814"/>
<dbReference type="EMBL" id="MZ209300">
    <property type="protein sequence ID" value="QXO12936.1"/>
    <property type="molecule type" value="Genomic_DNA"/>
</dbReference>
<dbReference type="GeneID" id="77942814"/>
<protein>
    <submittedName>
        <fullName evidence="1">Uncharacterized protein</fullName>
    </submittedName>
</protein>